<dbReference type="InterPro" id="IPR051199">
    <property type="entry name" value="LPS_LOS_Heptosyltrfase"/>
</dbReference>
<dbReference type="RefSeq" id="WP_252438671.1">
    <property type="nucleotide sequence ID" value="NZ_JAGSOV010000033.1"/>
</dbReference>
<comment type="caution">
    <text evidence="3">The sequence shown here is derived from an EMBL/GenBank/DDBJ whole genome shotgun (WGS) entry which is preliminary data.</text>
</comment>
<proteinExistence type="predicted"/>
<evidence type="ECO:0000313" key="3">
    <source>
        <dbReference type="EMBL" id="MCO1656185.1"/>
    </source>
</evidence>
<dbReference type="SUPFAM" id="SSF53756">
    <property type="entry name" value="UDP-Glycosyltransferase/glycogen phosphorylase"/>
    <property type="match status" value="1"/>
</dbReference>
<evidence type="ECO:0000313" key="4">
    <source>
        <dbReference type="Proteomes" id="UP001165283"/>
    </source>
</evidence>
<evidence type="ECO:0000256" key="1">
    <source>
        <dbReference type="ARBA" id="ARBA00022676"/>
    </source>
</evidence>
<accession>A0ABT0ZZL3</accession>
<sequence length="362" mass="37014">MPVDRFAHPAALAGPPIPWSRLRRILVVRPDNLGDVLLTGPALAALRAAAPGARIELLASPGGAAAAALLPEVDDVVVARVSWQRIETGPAEPGPPDPGLVEELAARGYDAAVLLTSFSQSPWPAAYVCQLAGIGIRAGLSKEFGGAGLTHWVPSPDDELHQVDRALHLLERLGVPGRGTDLHARVEPAAAQDLLDASGIAGPYAVLLPGASCPSRRYPAARFREVVRLLGQEGLPVVVSGPAAEAELVAEVADGLPGAVAAAGGLDVPGLAALLAGAEVVVANNSGGTHLADAVGTPVVVLFAGTELAAQYRPRSVPAAVLGRPTACTPCRQFRCPFHLECLDVPPAEVAAAALRLVPARA</sequence>
<evidence type="ECO:0000256" key="2">
    <source>
        <dbReference type="ARBA" id="ARBA00022679"/>
    </source>
</evidence>
<protein>
    <submittedName>
        <fullName evidence="3">Glycosyltransferase family 9 protein</fullName>
    </submittedName>
</protein>
<keyword evidence="2" id="KW-0808">Transferase</keyword>
<dbReference type="Gene3D" id="3.40.50.2000">
    <property type="entry name" value="Glycogen Phosphorylase B"/>
    <property type="match status" value="2"/>
</dbReference>
<keyword evidence="4" id="KW-1185">Reference proteome</keyword>
<dbReference type="Proteomes" id="UP001165283">
    <property type="component" value="Unassembled WGS sequence"/>
</dbReference>
<dbReference type="PANTHER" id="PTHR30160:SF1">
    <property type="entry name" value="LIPOPOLYSACCHARIDE 1,2-N-ACETYLGLUCOSAMINETRANSFERASE-RELATED"/>
    <property type="match status" value="1"/>
</dbReference>
<dbReference type="EMBL" id="JAGSOV010000033">
    <property type="protein sequence ID" value="MCO1656185.1"/>
    <property type="molecule type" value="Genomic_DNA"/>
</dbReference>
<name>A0ABT0ZZL3_9PSEU</name>
<dbReference type="CDD" id="cd03789">
    <property type="entry name" value="GT9_LPS_heptosyltransferase"/>
    <property type="match status" value="1"/>
</dbReference>
<dbReference type="InterPro" id="IPR002201">
    <property type="entry name" value="Glyco_trans_9"/>
</dbReference>
<reference evidence="3" key="1">
    <citation type="submission" date="2021-04" db="EMBL/GenBank/DDBJ databases">
        <title>Pseudonocardia sp. nov., isolated from sandy soil of mangrove forest.</title>
        <authorList>
            <person name="Zan Z."/>
            <person name="Huang R."/>
            <person name="Liu W."/>
        </authorList>
    </citation>
    <scope>NUCLEOTIDE SEQUENCE</scope>
    <source>
        <strain evidence="3">S2-4</strain>
    </source>
</reference>
<dbReference type="PANTHER" id="PTHR30160">
    <property type="entry name" value="TETRAACYLDISACCHARIDE 4'-KINASE-RELATED"/>
    <property type="match status" value="1"/>
</dbReference>
<gene>
    <name evidence="3" type="ORF">KDL28_14085</name>
</gene>
<organism evidence="3 4">
    <name type="scientific">Pseudonocardia humida</name>
    <dbReference type="NCBI Taxonomy" id="2800819"/>
    <lineage>
        <taxon>Bacteria</taxon>
        <taxon>Bacillati</taxon>
        <taxon>Actinomycetota</taxon>
        <taxon>Actinomycetes</taxon>
        <taxon>Pseudonocardiales</taxon>
        <taxon>Pseudonocardiaceae</taxon>
        <taxon>Pseudonocardia</taxon>
    </lineage>
</organism>
<keyword evidence="1" id="KW-0328">Glycosyltransferase</keyword>
<dbReference type="Pfam" id="PF01075">
    <property type="entry name" value="Glyco_transf_9"/>
    <property type="match status" value="1"/>
</dbReference>